<dbReference type="GO" id="GO:0005737">
    <property type="term" value="C:cytoplasm"/>
    <property type="evidence" value="ECO:0007669"/>
    <property type="project" value="TreeGrafter"/>
</dbReference>
<dbReference type="PANTHER" id="PTHR43570:SF20">
    <property type="entry name" value="ALDEHYDE DEHYDROGENASE ALDX-RELATED"/>
    <property type="match status" value="1"/>
</dbReference>
<dbReference type="PROSITE" id="PS00070">
    <property type="entry name" value="ALDEHYDE_DEHYDR_CYS"/>
    <property type="match status" value="1"/>
</dbReference>
<dbReference type="EMBL" id="BHXQ01000002">
    <property type="protein sequence ID" value="GCC51246.1"/>
    <property type="molecule type" value="Genomic_DNA"/>
</dbReference>
<dbReference type="InterPro" id="IPR016160">
    <property type="entry name" value="Ald_DH_CS_CYS"/>
</dbReference>
<feature type="active site" evidence="5 6">
    <location>
        <position position="219"/>
    </location>
</feature>
<dbReference type="Gene3D" id="3.40.309.10">
    <property type="entry name" value="Aldehyde Dehydrogenase, Chain A, domain 2"/>
    <property type="match status" value="1"/>
</dbReference>
<evidence type="ECO:0000256" key="7">
    <source>
        <dbReference type="RuleBase" id="RU003345"/>
    </source>
</evidence>
<dbReference type="InterPro" id="IPR016162">
    <property type="entry name" value="Ald_DH_N"/>
</dbReference>
<dbReference type="FunFam" id="3.40.309.10:FF:000003">
    <property type="entry name" value="Aldehyde dehydrogenase"/>
    <property type="match status" value="1"/>
</dbReference>
<dbReference type="InterPro" id="IPR015590">
    <property type="entry name" value="Aldehyde_DH_dom"/>
</dbReference>
<protein>
    <recommendedName>
        <fullName evidence="4">Aldehyde dehydrogenase</fullName>
    </recommendedName>
</protein>
<evidence type="ECO:0000256" key="3">
    <source>
        <dbReference type="ARBA" id="ARBA00023027"/>
    </source>
</evidence>
<dbReference type="Gene3D" id="3.40.605.10">
    <property type="entry name" value="Aldehyde Dehydrogenase, Chain A, domain 1"/>
    <property type="match status" value="1"/>
</dbReference>
<evidence type="ECO:0000256" key="2">
    <source>
        <dbReference type="ARBA" id="ARBA00023002"/>
    </source>
</evidence>
<feature type="domain" description="Aldehyde dehydrogenase" evidence="8">
    <location>
        <begin position="8"/>
        <end position="444"/>
    </location>
</feature>
<dbReference type="Proteomes" id="UP000288227">
    <property type="component" value="Unassembled WGS sequence"/>
</dbReference>
<dbReference type="OrthoDB" id="9762913at2"/>
<evidence type="ECO:0000259" key="8">
    <source>
        <dbReference type="Pfam" id="PF00171"/>
    </source>
</evidence>
<dbReference type="FunFam" id="3.40.605.10:FF:000004">
    <property type="entry name" value="Aldehyde dehydrogenase"/>
    <property type="match status" value="1"/>
</dbReference>
<dbReference type="InterPro" id="IPR016163">
    <property type="entry name" value="Ald_DH_C"/>
</dbReference>
<keyword evidence="3" id="KW-0520">NAD</keyword>
<reference evidence="9 10" key="1">
    <citation type="submission" date="2018-11" db="EMBL/GenBank/DDBJ databases">
        <title>Chryseotalea sanarue gen. nov., sp., nov., a member of the family Cytophagaceae, isolated from a brackish lake in Hamamatsu Japan.</title>
        <authorList>
            <person name="Maejima Y."/>
            <person name="Iino T."/>
            <person name="Muraguchi Y."/>
            <person name="Fukuda K."/>
            <person name="Ohkuma M."/>
            <person name="Moriuchi R."/>
            <person name="Dohra H."/>
            <person name="Kimbara K."/>
            <person name="Shintani M."/>
        </authorList>
    </citation>
    <scope>NUCLEOTIDE SEQUENCE [LARGE SCALE GENOMIC DNA]</scope>
    <source>
        <strain evidence="9 10">Ys</strain>
    </source>
</reference>
<evidence type="ECO:0000256" key="4">
    <source>
        <dbReference type="PIRNR" id="PIRNR036492"/>
    </source>
</evidence>
<dbReference type="PROSITE" id="PS00687">
    <property type="entry name" value="ALDEHYDE_DEHYDR_GLU"/>
    <property type="match status" value="1"/>
</dbReference>
<accession>A0A401U8P2</accession>
<keyword evidence="2 4" id="KW-0560">Oxidoreductase</keyword>
<evidence type="ECO:0000256" key="6">
    <source>
        <dbReference type="PROSITE-ProRule" id="PRU10007"/>
    </source>
</evidence>
<dbReference type="GO" id="GO:0006081">
    <property type="term" value="P:aldehyde metabolic process"/>
    <property type="evidence" value="ECO:0007669"/>
    <property type="project" value="InterPro"/>
</dbReference>
<dbReference type="RefSeq" id="WP_127121879.1">
    <property type="nucleotide sequence ID" value="NZ_BHXQ01000002.1"/>
</dbReference>
<sequence length="477" mass="52788">MEVKTATTATSSIDLVFKKQQKKAQILRLSPIIERKMLLQNLRTWVRQNRVAIQKAMYADFMKPAGEVDGVEIFHVLGEIKLALHKLDQWAAPKKIDAPITFLGTRSYVKAEPRGVCLIIAPWNYPFSLAVGPLVSALAAGNAVIIKPSEVTPNTAALISRMATELFEEDMVKVVEGDATVASYLTSLPFDHIFFTGSPAVGKLVMKAAAENLTSVTLELGGKSPAIVSASARLEDAAERIAVAKFFNCGQTCIAPDYVLVEEKVAEAFVTRLKEKVMERFSLNNEPLRDSKHYTRLVNQKHWLRMNALLEDALSKGAVTVFGGEVREADRFFHPTILTNVSNDCRLMEEEIFGPILPIVTYKTLTQALQVINNKPKPLALYIFSQRNADINQVMQATSSGAACVNECAVHFLNNHLPFGGVNNSGTGSTHGHYGFMAFSHLKPVMKQRNGFTSIKPLYPPYTKMAKRLMDLVLKMF</sequence>
<dbReference type="PANTHER" id="PTHR43570">
    <property type="entry name" value="ALDEHYDE DEHYDROGENASE"/>
    <property type="match status" value="1"/>
</dbReference>
<comment type="similarity">
    <text evidence="1 4 7">Belongs to the aldehyde dehydrogenase family.</text>
</comment>
<dbReference type="InterPro" id="IPR016161">
    <property type="entry name" value="Ald_DH/histidinol_DH"/>
</dbReference>
<dbReference type="Pfam" id="PF00171">
    <property type="entry name" value="Aldedh"/>
    <property type="match status" value="1"/>
</dbReference>
<evidence type="ECO:0000313" key="9">
    <source>
        <dbReference type="EMBL" id="GCC51246.1"/>
    </source>
</evidence>
<comment type="caution">
    <text evidence="9">The sequence shown here is derived from an EMBL/GenBank/DDBJ whole genome shotgun (WGS) entry which is preliminary data.</text>
</comment>
<dbReference type="InterPro" id="IPR029510">
    <property type="entry name" value="Ald_DH_CS_GLU"/>
</dbReference>
<evidence type="ECO:0000256" key="5">
    <source>
        <dbReference type="PIRSR" id="PIRSR036492-1"/>
    </source>
</evidence>
<feature type="active site" evidence="5">
    <location>
        <position position="253"/>
    </location>
</feature>
<gene>
    <name evidence="9" type="ORF">SanaruYs_14670</name>
</gene>
<dbReference type="SUPFAM" id="SSF53720">
    <property type="entry name" value="ALDH-like"/>
    <property type="match status" value="1"/>
</dbReference>
<evidence type="ECO:0000313" key="10">
    <source>
        <dbReference type="Proteomes" id="UP000288227"/>
    </source>
</evidence>
<dbReference type="PIRSF" id="PIRSF036492">
    <property type="entry name" value="ALDH"/>
    <property type="match status" value="1"/>
</dbReference>
<dbReference type="AlphaFoldDB" id="A0A401U8P2"/>
<organism evidence="9 10">
    <name type="scientific">Chryseotalea sanaruensis</name>
    <dbReference type="NCBI Taxonomy" id="2482724"/>
    <lineage>
        <taxon>Bacteria</taxon>
        <taxon>Pseudomonadati</taxon>
        <taxon>Bacteroidota</taxon>
        <taxon>Cytophagia</taxon>
        <taxon>Cytophagales</taxon>
        <taxon>Chryseotaleaceae</taxon>
        <taxon>Chryseotalea</taxon>
    </lineage>
</organism>
<keyword evidence="10" id="KW-1185">Reference proteome</keyword>
<dbReference type="InterPro" id="IPR012394">
    <property type="entry name" value="Aldehyde_DH_NAD(P)"/>
</dbReference>
<name>A0A401U8P2_9BACT</name>
<evidence type="ECO:0000256" key="1">
    <source>
        <dbReference type="ARBA" id="ARBA00009986"/>
    </source>
</evidence>
<dbReference type="GO" id="GO:0004029">
    <property type="term" value="F:aldehyde dehydrogenase (NAD+) activity"/>
    <property type="evidence" value="ECO:0007669"/>
    <property type="project" value="TreeGrafter"/>
</dbReference>
<proteinExistence type="inferred from homology"/>